<dbReference type="EMBL" id="CP077717">
    <property type="protein sequence ID" value="QXJ29688.1"/>
    <property type="molecule type" value="Genomic_DNA"/>
</dbReference>
<dbReference type="RefSeq" id="WP_218266332.1">
    <property type="nucleotide sequence ID" value="NZ_CP077717.1"/>
</dbReference>
<dbReference type="Proteomes" id="UP000694018">
    <property type="component" value="Chromosome"/>
</dbReference>
<evidence type="ECO:0000256" key="1">
    <source>
        <dbReference type="SAM" id="Phobius"/>
    </source>
</evidence>
<proteinExistence type="predicted"/>
<dbReference type="AlphaFoldDB" id="A0A8F5BQN2"/>
<sequence length="83" mass="8850">MSTQALSNISSQLSHLVGNLNIEPISYILVLIGFALLLIIIIGGIIYGLTKAARAVPSMSTKEFILFLLGIAIFLVLLGILLP</sequence>
<feature type="transmembrane region" description="Helical" evidence="1">
    <location>
        <begin position="64"/>
        <end position="82"/>
    </location>
</feature>
<protein>
    <submittedName>
        <fullName evidence="2">Uncharacterized protein</fullName>
    </submittedName>
</protein>
<accession>A0A8F5BQN2</accession>
<gene>
    <name evidence="2" type="ORF">J5U23_02563</name>
</gene>
<evidence type="ECO:0000313" key="2">
    <source>
        <dbReference type="EMBL" id="QXJ29688.1"/>
    </source>
</evidence>
<keyword evidence="1" id="KW-1133">Transmembrane helix</keyword>
<organism evidence="2 3">
    <name type="scientific">Saccharolobus shibatae (strain ATCC 51178 / DSM 5389 / JCM 8931 / NBRC 15437 / B12)</name>
    <name type="common">Sulfolobus shibatae</name>
    <dbReference type="NCBI Taxonomy" id="523848"/>
    <lineage>
        <taxon>Archaea</taxon>
        <taxon>Thermoproteota</taxon>
        <taxon>Thermoprotei</taxon>
        <taxon>Sulfolobales</taxon>
        <taxon>Sulfolobaceae</taxon>
        <taxon>Saccharolobus</taxon>
    </lineage>
</organism>
<dbReference type="GeneID" id="65564040"/>
<feature type="transmembrane region" description="Helical" evidence="1">
    <location>
        <begin position="25"/>
        <end position="49"/>
    </location>
</feature>
<keyword evidence="1" id="KW-0472">Membrane</keyword>
<reference evidence="2" key="1">
    <citation type="journal article" date="2021" name="Environ. Microbiol.">
        <title>New insights into the diversity and evolution of the archaeal mobilome from three complete genomes of Saccharolobus shibatae.</title>
        <authorList>
            <person name="Medvedeva S."/>
            <person name="Brandt D."/>
            <person name="Cvirkaite-Krupovic V."/>
            <person name="Liu Y."/>
            <person name="Severinov K."/>
            <person name="Ishino S."/>
            <person name="Ishino Y."/>
            <person name="Prangishvili D."/>
            <person name="Kalinowski J."/>
            <person name="Krupovic M."/>
        </authorList>
    </citation>
    <scope>NUCLEOTIDE SEQUENCE</scope>
    <source>
        <strain evidence="2">B12</strain>
    </source>
</reference>
<keyword evidence="1" id="KW-0812">Transmembrane</keyword>
<name>A0A8F5BQN2_SACSH</name>
<evidence type="ECO:0000313" key="3">
    <source>
        <dbReference type="Proteomes" id="UP000694018"/>
    </source>
</evidence>
<dbReference type="KEGG" id="sshi:J5U23_02563"/>